<organism evidence="1 2">
    <name type="scientific">Diaphorobacter nitroreducens</name>
    <dbReference type="NCBI Taxonomy" id="164759"/>
    <lineage>
        <taxon>Bacteria</taxon>
        <taxon>Pseudomonadati</taxon>
        <taxon>Pseudomonadota</taxon>
        <taxon>Betaproteobacteria</taxon>
        <taxon>Burkholderiales</taxon>
        <taxon>Comamonadaceae</taxon>
        <taxon>Diaphorobacter</taxon>
    </lineage>
</organism>
<reference evidence="1 2" key="1">
    <citation type="submission" date="2018-11" db="EMBL/GenBank/DDBJ databases">
        <title>Genomic Encyclopedia of Type Strains, Phase IV (KMG-IV): sequencing the most valuable type-strain genomes for metagenomic binning, comparative biology and taxonomic classification.</title>
        <authorList>
            <person name="Goeker M."/>
        </authorList>
    </citation>
    <scope>NUCLEOTIDE SEQUENCE [LARGE SCALE GENOMIC DNA]</scope>
    <source>
        <strain evidence="1 2">DSM 15985</strain>
    </source>
</reference>
<dbReference type="AlphaFoldDB" id="A0AAX1WQ85"/>
<keyword evidence="2" id="KW-1185">Reference proteome</keyword>
<dbReference type="InterPro" id="IPR021364">
    <property type="entry name" value="DUF2857"/>
</dbReference>
<dbReference type="Proteomes" id="UP000271868">
    <property type="component" value="Unassembled WGS sequence"/>
</dbReference>
<comment type="caution">
    <text evidence="1">The sequence shown here is derived from an EMBL/GenBank/DDBJ whole genome shotgun (WGS) entry which is preliminary data.</text>
</comment>
<gene>
    <name evidence="1" type="ORF">EDC60_3075</name>
</gene>
<evidence type="ECO:0000313" key="2">
    <source>
        <dbReference type="Proteomes" id="UP000271868"/>
    </source>
</evidence>
<protein>
    <submittedName>
        <fullName evidence="1">Uncharacterized protein DUF2857</fullName>
    </submittedName>
</protein>
<evidence type="ECO:0000313" key="1">
    <source>
        <dbReference type="EMBL" id="ROR39587.1"/>
    </source>
</evidence>
<name>A0AAX1WQ85_9BURK</name>
<accession>A0AAX1WQ85</accession>
<dbReference type="EMBL" id="RJVL01000008">
    <property type="protein sequence ID" value="ROR39587.1"/>
    <property type="molecule type" value="Genomic_DNA"/>
</dbReference>
<sequence length="196" mass="22556">MLRITDPTLKRMLLDQIVARIDAGGIDDLLQAGFSPEFLDCMRHRPARDLIKASEVPAIDFRVSIKERAITEYLNRLDMMRRDAHMCEYFIRHGAAVQVVCMLWKISAEEVRGLRAQLLPPDQPLGRNRMPAPAVRDQIHARWAELEADDPRGSLRDRLYRLHQSFPDCRIDSLCRTIDEFSAEPSWPVTDFGTLS</sequence>
<proteinExistence type="predicted"/>
<dbReference type="Pfam" id="PF11198">
    <property type="entry name" value="DUF2857"/>
    <property type="match status" value="1"/>
</dbReference>
<dbReference type="RefSeq" id="WP_123676607.1">
    <property type="nucleotide sequence ID" value="NZ_RJVL01000008.1"/>
</dbReference>